<feature type="coiled-coil region" evidence="1">
    <location>
        <begin position="304"/>
        <end position="583"/>
    </location>
</feature>
<feature type="coiled-coil region" evidence="1">
    <location>
        <begin position="2137"/>
        <end position="2212"/>
    </location>
</feature>
<feature type="region of interest" description="Disordered" evidence="2">
    <location>
        <begin position="1"/>
        <end position="24"/>
    </location>
</feature>
<feature type="compositionally biased region" description="Low complexity" evidence="2">
    <location>
        <begin position="47"/>
        <end position="58"/>
    </location>
</feature>
<evidence type="ECO:0000256" key="2">
    <source>
        <dbReference type="SAM" id="MobiDB-lite"/>
    </source>
</evidence>
<organism evidence="3">
    <name type="scientific">Timema tahoe</name>
    <dbReference type="NCBI Taxonomy" id="61484"/>
    <lineage>
        <taxon>Eukaryota</taxon>
        <taxon>Metazoa</taxon>
        <taxon>Ecdysozoa</taxon>
        <taxon>Arthropoda</taxon>
        <taxon>Hexapoda</taxon>
        <taxon>Insecta</taxon>
        <taxon>Pterygota</taxon>
        <taxon>Neoptera</taxon>
        <taxon>Polyneoptera</taxon>
        <taxon>Phasmatodea</taxon>
        <taxon>Timematodea</taxon>
        <taxon>Timematoidea</taxon>
        <taxon>Timematidae</taxon>
        <taxon>Timema</taxon>
    </lineage>
</organism>
<feature type="compositionally biased region" description="Polar residues" evidence="2">
    <location>
        <begin position="116"/>
        <end position="132"/>
    </location>
</feature>
<feature type="coiled-coil region" evidence="1">
    <location>
        <begin position="807"/>
        <end position="949"/>
    </location>
</feature>
<feature type="coiled-coil region" evidence="1">
    <location>
        <begin position="1802"/>
        <end position="1829"/>
    </location>
</feature>
<feature type="coiled-coil region" evidence="1">
    <location>
        <begin position="1941"/>
        <end position="1975"/>
    </location>
</feature>
<name>A0A7R9IA71_9NEOP</name>
<dbReference type="Gene3D" id="1.10.287.1490">
    <property type="match status" value="3"/>
</dbReference>
<proteinExistence type="predicted"/>
<keyword evidence="1" id="KW-0175">Coiled coil</keyword>
<feature type="region of interest" description="Disordered" evidence="2">
    <location>
        <begin position="47"/>
        <end position="132"/>
    </location>
</feature>
<sequence length="3083" mass="356148">MWGGGSSEGREGGTPPANNTEVKDLEAHFEKQHLEVARMRELVALKDQQQAAKVKQVQEYATKLSQIKSRSKASKRSLNTDTPKTQTPIMVAENAQQEMVANDTRREELVEKETEPGQQMPASSKKTNKSQHGNLNLLRKKLEENRVKFEQRGKEMTENKKGIEEMVTQLKYQLDERDQIIRGLQSSKPQPVDALPESLPESTQATESQTSDLFQQNPLMEQIQMCQQQMQEMAEQMASKDNRILELNNKIVDLQNNIFDLHENLKEKDLVIDARTKAITLMSEDLSRKGKTTLDTLDETRHQMRIMQQNFVGLETKLKEEKEKLNKEIEEKDKRLAHFEEINRQLESTRFDLSTRNAELQEKVVHLQELTARLQSRNSELELGLEAKATADKGDVGQLTEQLDAANKQLIKVKAQHASKIKNLKKQLDSLKKVSDANEEITRLQNKVAELEEDKGNLQLHLVDFDELKVSESRWQQRAAELEERIQQQNQDLDSHIHMISLLEADKVELLQSVQKHKEHISSIEEQINELKASLSEVENLKVTVEIKAVQLEEQVDILSREKVELIEEVKTAKDQLNLIQQEKTVDLGEALDTPREDETENKTENVVGKNEKDSNNLEVVLRGLESELTEAKRVTDEQKDILSDLSFKLESKEEELEMQRDIISKLEQLSEVEKVGEEDGNRITEIVKDLNEMAEDLEEWKNRCAEVESRLRTLETEKTSLENRFEEVKNENKMLNSQLQEQKTFADTLTDKLKDQNDAILNRDEKISHLQDLIDKNGHLLEAREKALQDLHVMLKTVQDDFDTRRLELENIVSIYENDIVQLKSNISKMESLLEEKRLEMVSMDERLQNQGFEFDKLETNIQEMQLIIDENKNNIQRLQQEVNTLKKESASKTEYIDKLQVGLKDAQEVETQLEQTTSSLKNTSDELECLKQELVTKNTELSVLTQKFNELESKSNERTEKIKRLTASLKAKAIAVKAFEEKIKQYEFIIKDKETSIAELILQVEVKNTVVEDTETLRTNLEERTASLNKLSELFEEQNRAYKTEQGKAQNLAEEVSKMKETIEHLENAQKIHAEGAKQSEESRFMLIGKISHLEKEIGILQIELRNKGSEVELTKDEHARLEEDCYIERQRSAELQAKITALMNTIETLKTSRNKDEHRVAELEDEVLSKDVDYIQALGHAEGLQNVLRETEVQLDESIGSNNKSKVKLGEIELMRDEHDRLEEECYIERQRSAELQAKIMALTNKIETLKTLNNKEEHRFAQLEEEVATKDVDYKQALSHAEGLQDVLTETERQLSISITSKDEGNVSQLRMEITARDVRILELEEQIGKIEERYQQTWSAAEAKIQEKEIVIESLEQELLKSRTKVQSLEDSLSEVEERRKSLEGKAEVLGERLQESDRKTEEVVENEGMLEHKLALLLETETHLKHKLEEMKENNEELEEKMRVMSEVNKELHKNVTNLESSSKGLQREVERLSEIESAFNEESAKVEALNTELRHIAQENERRIKDKVDEVKTYSYSLESDLKSAREKLEVAETERKELSENVEYLKSRLIQVEENISAYSEEWESKLSDKENEITQLHEEKKKLRIQFEDKITLLKSELDKNDQTETKPRDAEVENQTLDLSVKVTELNDLLGQKEKEVKNYQTRLLQLQFGGNVQAPTEKIQDDVNLKKISELETINHELEVTLSTTKEQLSNSLNELEAVKEQLSNSLNELEAVKGQLSNSLNNLEAVKEQLSNSLNELEAVKTQVKIYKDKVKYLQETIETLQKETNIKNEKQLVKSFSETDIQEHLDSLRKDYEYKLLALEQEKTELYKEMLREKARPEIEKIVTLAEQRIQNMNIDIIEKIDVEKTPIKRGKKKVSFDESTYNWDESVMKWENQVVDSKQHRFSYSNFQEPSVQPVNFDEMFVNKQNTEQTINLSTDTASYPLHAPSLEDLQEQIKQLEEKLSVIKAERDEAISQLKQLSLKIQEPHQQELSTEGPIPVVEEVCSKTSAYLTYQPNELQPVQEEILAPTIDSVSLQGQEHSQLKTFTFFQDSNHSQDFIQITPQKSGWNDGAASEDDGWGWGSDEARLEEEHLQLKQQQQSVEKAPLSNEDSNGKISQLETQIKLLAFEKEVLAEDVKASQVRCGKLLKKLKDLKIKNDNLLKENLELTQKGSGTGFGDLDSAIEEELKIRIDSLEKELKEVKTECDSTKQEREGLLKRIDVLTTANERFVELKERQDIDVEICQRKNKELGNHIQALEWKIEELREEKSSGDLKADGGPWETVKTDASTETKVQENLGKVQELQEQLSALALDNEQLQNLLEQQRDMRLTAEAAMASLQAQLASSVDSTQTLNSDNQLHIASLLEENSKLKEICQFLQQQVEDLHSAQGNFQHLLNDKEALALENGRLTGELNNLQNVYYALKTEYECIQAQFEEKMSMIARDNEGFHNLKNDYEERIELLGKEKAELEGRYNEVMKEHYTLTDDYRRVSVEVQEINEKCARLTTENHSLSETIATKESEVLSLVRLKDELQSNFEQRNHELESEYEQEIERLRREQTHVQERVLYAPTNEPIVQVSEAFKTFTMSGPSDELADFHSGINSQDEDVLRLQSEVQRKTAEIESLVQTVESLKLEKEELEQDFKAAIKRLSEELDSANGSISTEREHHKEALGRLQEELQQRDVQINNLQEQIVNMSSNKNESLSSLEEQIHELKIQLENKDKDILWYLQNNDEQSRKESQLIGLLNLKEQEIETIKLEVSGKERELIEALGMREQDIENLKIQMMEREREVEETNTVKDEDIQNLQIQLQERNRMLDESLGTKEEDIHNLRLQVSEKDKKIYELSRTLEEEAQQLTELRELLGERELEIRELKNELQAKEAEHSRLRSQFIASEGGDIKTVIDRGDEESQQNELDLALYMLHQRDVRCDELTLELMQLLEERDTLQLRLSNALRVNEEIRSIAKQTSSSSSSPVRIVEGTSEDPLPTSSMMPLDLSIEDHPDGHTVVEGTRENLQELADKLSQLHRVGYRRDVTLRDEQEQRHMAQMKLLNPRGAGIVMDANYTVSPSWWLPLELMAADSKRAGLSHALT</sequence>
<feature type="compositionally biased region" description="Polar residues" evidence="2">
    <location>
        <begin position="200"/>
        <end position="210"/>
    </location>
</feature>
<accession>A0A7R9IA71</accession>
<feature type="compositionally biased region" description="Basic and acidic residues" evidence="2">
    <location>
        <begin position="103"/>
        <end position="115"/>
    </location>
</feature>
<evidence type="ECO:0000313" key="3">
    <source>
        <dbReference type="EMBL" id="CAD7453581.1"/>
    </source>
</evidence>
<feature type="region of interest" description="Disordered" evidence="2">
    <location>
        <begin position="2056"/>
        <end position="2075"/>
    </location>
</feature>
<dbReference type="SUPFAM" id="SSF57997">
    <property type="entry name" value="Tropomyosin"/>
    <property type="match status" value="1"/>
</dbReference>
<reference evidence="3" key="1">
    <citation type="submission" date="2020-11" db="EMBL/GenBank/DDBJ databases">
        <authorList>
            <person name="Tran Van P."/>
        </authorList>
    </citation>
    <scope>NUCLEOTIDE SEQUENCE</scope>
</reference>
<feature type="coiled-coil region" evidence="1">
    <location>
        <begin position="2445"/>
        <end position="2557"/>
    </location>
</feature>
<feature type="coiled-coil region" evidence="1">
    <location>
        <begin position="2921"/>
        <end position="2948"/>
    </location>
</feature>
<feature type="coiled-coil region" evidence="1">
    <location>
        <begin position="615"/>
        <end position="739"/>
    </location>
</feature>
<dbReference type="EMBL" id="OE000361">
    <property type="protein sequence ID" value="CAD7453581.1"/>
    <property type="molecule type" value="Genomic_DNA"/>
</dbReference>
<feature type="coiled-coil region" evidence="1">
    <location>
        <begin position="2834"/>
        <end position="2882"/>
    </location>
</feature>
<feature type="coiled-coil region" evidence="1">
    <location>
        <begin position="223"/>
        <end position="264"/>
    </location>
</feature>
<feature type="coiled-coil region" evidence="1">
    <location>
        <begin position="1343"/>
        <end position="1595"/>
    </location>
</feature>
<dbReference type="PANTHER" id="PTHR23159:SF31">
    <property type="entry name" value="CENTROSOME-ASSOCIATED PROTEIN CEP250 ISOFORM X1"/>
    <property type="match status" value="1"/>
</dbReference>
<protein>
    <submittedName>
        <fullName evidence="3">Uncharacterized protein</fullName>
    </submittedName>
</protein>
<dbReference type="PANTHER" id="PTHR23159">
    <property type="entry name" value="CENTROSOMAL PROTEIN 2"/>
    <property type="match status" value="1"/>
</dbReference>
<feature type="coiled-coil region" evidence="1">
    <location>
        <begin position="2241"/>
        <end position="2268"/>
    </location>
</feature>
<feature type="region of interest" description="Disordered" evidence="2">
    <location>
        <begin position="184"/>
        <end position="210"/>
    </location>
</feature>
<feature type="coiled-coil region" evidence="1">
    <location>
        <begin position="2294"/>
        <end position="2412"/>
    </location>
</feature>
<gene>
    <name evidence="3" type="ORF">TTEB3V08_LOCUS1711</name>
</gene>
<feature type="coiled-coil region" evidence="1">
    <location>
        <begin position="1037"/>
        <end position="1071"/>
    </location>
</feature>
<feature type="coiled-coil region" evidence="1">
    <location>
        <begin position="1679"/>
        <end position="1776"/>
    </location>
</feature>
<feature type="coiled-coil region" evidence="1">
    <location>
        <begin position="1107"/>
        <end position="1169"/>
    </location>
</feature>
<evidence type="ECO:0000256" key="1">
    <source>
        <dbReference type="SAM" id="Coils"/>
    </source>
</evidence>
<feature type="compositionally biased region" description="Polar residues" evidence="2">
    <location>
        <begin position="76"/>
        <end position="99"/>
    </location>
</feature>
<feature type="coiled-coil region" evidence="1">
    <location>
        <begin position="1236"/>
        <end position="1270"/>
    </location>
</feature>
<feature type="compositionally biased region" description="Basic and acidic residues" evidence="2">
    <location>
        <begin position="593"/>
        <end position="610"/>
    </location>
</feature>
<feature type="region of interest" description="Disordered" evidence="2">
    <location>
        <begin position="2957"/>
        <end position="2981"/>
    </location>
</feature>
<feature type="coiled-coil region" evidence="1">
    <location>
        <begin position="2593"/>
        <end position="2790"/>
    </location>
</feature>
<feature type="region of interest" description="Disordered" evidence="2">
    <location>
        <begin position="588"/>
        <end position="610"/>
    </location>
</feature>